<keyword evidence="3" id="KW-1185">Reference proteome</keyword>
<proteinExistence type="predicted"/>
<name>A0A8T0GVI3_CERPU</name>
<keyword evidence="1" id="KW-0812">Transmembrane</keyword>
<dbReference type="Proteomes" id="UP000822688">
    <property type="component" value="Chromosome 9"/>
</dbReference>
<gene>
    <name evidence="2" type="ORF">KC19_9G157100</name>
</gene>
<evidence type="ECO:0000256" key="1">
    <source>
        <dbReference type="SAM" id="Phobius"/>
    </source>
</evidence>
<dbReference type="EMBL" id="CM026430">
    <property type="protein sequence ID" value="KAG0562577.1"/>
    <property type="molecule type" value="Genomic_DNA"/>
</dbReference>
<evidence type="ECO:0000313" key="3">
    <source>
        <dbReference type="Proteomes" id="UP000822688"/>
    </source>
</evidence>
<dbReference type="AlphaFoldDB" id="A0A8T0GVI3"/>
<accession>A0A8T0GVI3</accession>
<feature type="transmembrane region" description="Helical" evidence="1">
    <location>
        <begin position="12"/>
        <end position="33"/>
    </location>
</feature>
<protein>
    <submittedName>
        <fullName evidence="2">Uncharacterized protein</fullName>
    </submittedName>
</protein>
<organism evidence="2 3">
    <name type="scientific">Ceratodon purpureus</name>
    <name type="common">Fire moss</name>
    <name type="synonym">Dicranum purpureum</name>
    <dbReference type="NCBI Taxonomy" id="3225"/>
    <lineage>
        <taxon>Eukaryota</taxon>
        <taxon>Viridiplantae</taxon>
        <taxon>Streptophyta</taxon>
        <taxon>Embryophyta</taxon>
        <taxon>Bryophyta</taxon>
        <taxon>Bryophytina</taxon>
        <taxon>Bryopsida</taxon>
        <taxon>Dicranidae</taxon>
        <taxon>Pseudoditrichales</taxon>
        <taxon>Ditrichaceae</taxon>
        <taxon>Ceratodon</taxon>
    </lineage>
</organism>
<sequence>MSMSPQVPEPAGAFWGCVVIAAAVMVGTVAMAHQTGKIANHLMTTLTNQGDRMTSTAERMTNTSERLAMAIAHQSDRLATTGERIASVAETIDINVNYKHD</sequence>
<reference evidence="2" key="1">
    <citation type="submission" date="2020-06" db="EMBL/GenBank/DDBJ databases">
        <title>WGS assembly of Ceratodon purpureus strain R40.</title>
        <authorList>
            <person name="Carey S.B."/>
            <person name="Jenkins J."/>
            <person name="Shu S."/>
            <person name="Lovell J.T."/>
            <person name="Sreedasyam A."/>
            <person name="Maumus F."/>
            <person name="Tiley G.P."/>
            <person name="Fernandez-Pozo N."/>
            <person name="Barry K."/>
            <person name="Chen C."/>
            <person name="Wang M."/>
            <person name="Lipzen A."/>
            <person name="Daum C."/>
            <person name="Saski C.A."/>
            <person name="Payton A.C."/>
            <person name="Mcbreen J.C."/>
            <person name="Conrad R.E."/>
            <person name="Kollar L.M."/>
            <person name="Olsson S."/>
            <person name="Huttunen S."/>
            <person name="Landis J.B."/>
            <person name="Wickett N.J."/>
            <person name="Johnson M.G."/>
            <person name="Rensing S.A."/>
            <person name="Grimwood J."/>
            <person name="Schmutz J."/>
            <person name="Mcdaniel S.F."/>
        </authorList>
    </citation>
    <scope>NUCLEOTIDE SEQUENCE</scope>
    <source>
        <strain evidence="2">R40</strain>
    </source>
</reference>
<keyword evidence="1" id="KW-0472">Membrane</keyword>
<comment type="caution">
    <text evidence="2">The sequence shown here is derived from an EMBL/GenBank/DDBJ whole genome shotgun (WGS) entry which is preliminary data.</text>
</comment>
<keyword evidence="1" id="KW-1133">Transmembrane helix</keyword>
<evidence type="ECO:0000313" key="2">
    <source>
        <dbReference type="EMBL" id="KAG0562577.1"/>
    </source>
</evidence>